<dbReference type="Gene3D" id="1.10.10.10">
    <property type="entry name" value="Winged helix-like DNA-binding domain superfamily/Winged helix DNA-binding domain"/>
    <property type="match status" value="1"/>
</dbReference>
<dbReference type="eggNOG" id="COG0583">
    <property type="taxonomic scope" value="Bacteria"/>
</dbReference>
<evidence type="ECO:0000256" key="1">
    <source>
        <dbReference type="ARBA" id="ARBA00009437"/>
    </source>
</evidence>
<evidence type="ECO:0000256" key="5">
    <source>
        <dbReference type="SAM" id="MobiDB-lite"/>
    </source>
</evidence>
<dbReference type="FunFam" id="1.10.10.10:FF:000001">
    <property type="entry name" value="LysR family transcriptional regulator"/>
    <property type="match status" value="1"/>
</dbReference>
<evidence type="ECO:0000256" key="2">
    <source>
        <dbReference type="ARBA" id="ARBA00023015"/>
    </source>
</evidence>
<keyword evidence="2" id="KW-0805">Transcription regulation</keyword>
<comment type="caution">
    <text evidence="7">The sequence shown here is derived from an EMBL/GenBank/DDBJ whole genome shotgun (WGS) entry which is preliminary data.</text>
</comment>
<dbReference type="GO" id="GO:0032993">
    <property type="term" value="C:protein-DNA complex"/>
    <property type="evidence" value="ECO:0007669"/>
    <property type="project" value="TreeGrafter"/>
</dbReference>
<dbReference type="Pfam" id="PF03466">
    <property type="entry name" value="LysR_substrate"/>
    <property type="match status" value="1"/>
</dbReference>
<evidence type="ECO:0000313" key="8">
    <source>
        <dbReference type="Proteomes" id="UP000003340"/>
    </source>
</evidence>
<sequence>MLKNQGTAADESPYNLSNTKKKGGNPIVYNPQLETFLCVAECGSFNKAAEKLYISPPAVIKQINLLEESLDLQLFVRTHRGLLLTEAGKSLVQDAKYIIQYCKDSITRAKNAIQKDEEIIRIGTSPMTPAQVLVDLWPKLQEDCPNTKFQLVPFDNTPENAREILGNLGKNIDVVAGIFDDTMLNLRQCAGLEISREPICCAVSVHHKLAKKNRLTVQDLYGEKLMLMKREWSHYVDLLRDDLWKNHPQIQIVDFDFYDVGAFNQCENNNCVLMAVPKWQYVHPLLKILPVDWKYTIPYGLLHAPEPSEAVKKFLKAVDNITKA</sequence>
<dbReference type="Proteomes" id="UP000003340">
    <property type="component" value="Unassembled WGS sequence"/>
</dbReference>
<dbReference type="CDD" id="cd05466">
    <property type="entry name" value="PBP2_LTTR_substrate"/>
    <property type="match status" value="1"/>
</dbReference>
<proteinExistence type="inferred from homology"/>
<dbReference type="PRINTS" id="PR00039">
    <property type="entry name" value="HTHLYSR"/>
</dbReference>
<protein>
    <submittedName>
        <fullName evidence="7">Transcriptional regulator, LysR family</fullName>
    </submittedName>
</protein>
<evidence type="ECO:0000259" key="6">
    <source>
        <dbReference type="PROSITE" id="PS50931"/>
    </source>
</evidence>
<evidence type="ECO:0000256" key="3">
    <source>
        <dbReference type="ARBA" id="ARBA00023125"/>
    </source>
</evidence>
<keyword evidence="4" id="KW-0804">Transcription</keyword>
<dbReference type="HOGENOM" id="CLU_039613_13_0_9"/>
<dbReference type="SUPFAM" id="SSF46785">
    <property type="entry name" value="Winged helix' DNA-binding domain"/>
    <property type="match status" value="1"/>
</dbReference>
<dbReference type="Gene3D" id="3.40.190.290">
    <property type="match status" value="1"/>
</dbReference>
<dbReference type="PROSITE" id="PS50931">
    <property type="entry name" value="HTH_LYSR"/>
    <property type="match status" value="1"/>
</dbReference>
<gene>
    <name evidence="7" type="ORF">CLOSTMETH_00963</name>
</gene>
<dbReference type="STRING" id="537013.CLOSTMETH_00963"/>
<organism evidence="7 8">
    <name type="scientific">[Clostridium] methylpentosum DSM 5476</name>
    <dbReference type="NCBI Taxonomy" id="537013"/>
    <lineage>
        <taxon>Bacteria</taxon>
        <taxon>Bacillati</taxon>
        <taxon>Bacillota</taxon>
        <taxon>Clostridia</taxon>
        <taxon>Eubacteriales</taxon>
        <taxon>Oscillospiraceae</taxon>
        <taxon>Oscillospiraceae incertae sedis</taxon>
    </lineage>
</organism>
<dbReference type="InterPro" id="IPR000847">
    <property type="entry name" value="LysR_HTH_N"/>
</dbReference>
<feature type="region of interest" description="Disordered" evidence="5">
    <location>
        <begin position="1"/>
        <end position="21"/>
    </location>
</feature>
<feature type="domain" description="HTH lysR-type" evidence="6">
    <location>
        <begin position="32"/>
        <end position="85"/>
    </location>
</feature>
<comment type="similarity">
    <text evidence="1">Belongs to the LysR transcriptional regulatory family.</text>
</comment>
<evidence type="ECO:0000313" key="7">
    <source>
        <dbReference type="EMBL" id="EEG31417.1"/>
    </source>
</evidence>
<dbReference type="InterPro" id="IPR036388">
    <property type="entry name" value="WH-like_DNA-bd_sf"/>
</dbReference>
<dbReference type="GO" id="GO:0003677">
    <property type="term" value="F:DNA binding"/>
    <property type="evidence" value="ECO:0007669"/>
    <property type="project" value="UniProtKB-KW"/>
</dbReference>
<dbReference type="AlphaFoldDB" id="C0EAU8"/>
<dbReference type="PANTHER" id="PTHR30346:SF0">
    <property type="entry name" value="HCA OPERON TRANSCRIPTIONAL ACTIVATOR HCAR"/>
    <property type="match status" value="1"/>
</dbReference>
<keyword evidence="8" id="KW-1185">Reference proteome</keyword>
<keyword evidence="3" id="KW-0238">DNA-binding</keyword>
<dbReference type="Pfam" id="PF00126">
    <property type="entry name" value="HTH_1"/>
    <property type="match status" value="1"/>
</dbReference>
<dbReference type="SUPFAM" id="SSF53850">
    <property type="entry name" value="Periplasmic binding protein-like II"/>
    <property type="match status" value="1"/>
</dbReference>
<evidence type="ECO:0000256" key="4">
    <source>
        <dbReference type="ARBA" id="ARBA00023163"/>
    </source>
</evidence>
<dbReference type="GO" id="GO:0003700">
    <property type="term" value="F:DNA-binding transcription factor activity"/>
    <property type="evidence" value="ECO:0007669"/>
    <property type="project" value="InterPro"/>
</dbReference>
<dbReference type="EMBL" id="ACEC01000035">
    <property type="protein sequence ID" value="EEG31417.1"/>
    <property type="molecule type" value="Genomic_DNA"/>
</dbReference>
<name>C0EAU8_9FIRM</name>
<dbReference type="PANTHER" id="PTHR30346">
    <property type="entry name" value="TRANSCRIPTIONAL DUAL REGULATOR HCAR-RELATED"/>
    <property type="match status" value="1"/>
</dbReference>
<dbReference type="InterPro" id="IPR005119">
    <property type="entry name" value="LysR_subst-bd"/>
</dbReference>
<dbReference type="InterPro" id="IPR036390">
    <property type="entry name" value="WH_DNA-bd_sf"/>
</dbReference>
<reference evidence="7 8" key="2">
    <citation type="submission" date="2009-02" db="EMBL/GenBank/DDBJ databases">
        <title>Draft genome sequence of Clostridium methylpentosum (DSM 5476).</title>
        <authorList>
            <person name="Sudarsanam P."/>
            <person name="Ley R."/>
            <person name="Guruge J."/>
            <person name="Turnbaugh P.J."/>
            <person name="Mahowald M."/>
            <person name="Liep D."/>
            <person name="Gordon J."/>
        </authorList>
    </citation>
    <scope>NUCLEOTIDE SEQUENCE [LARGE SCALE GENOMIC DNA]</scope>
    <source>
        <strain evidence="7 8">DSM 5476</strain>
    </source>
</reference>
<reference evidence="7 8" key="1">
    <citation type="submission" date="2009-01" db="EMBL/GenBank/DDBJ databases">
        <authorList>
            <person name="Fulton L."/>
            <person name="Clifton S."/>
            <person name="Fulton B."/>
            <person name="Xu J."/>
            <person name="Minx P."/>
            <person name="Pepin K.H."/>
            <person name="Johnson M."/>
            <person name="Bhonagiri V."/>
            <person name="Nash W.E."/>
            <person name="Mardis E.R."/>
            <person name="Wilson R.K."/>
        </authorList>
    </citation>
    <scope>NUCLEOTIDE SEQUENCE [LARGE SCALE GENOMIC DNA]</scope>
    <source>
        <strain evidence="7 8">DSM 5476</strain>
    </source>
</reference>
<accession>C0EAU8</accession>